<feature type="transmembrane region" description="Helical" evidence="7">
    <location>
        <begin position="181"/>
        <end position="200"/>
    </location>
</feature>
<dbReference type="GO" id="GO:0005886">
    <property type="term" value="C:plasma membrane"/>
    <property type="evidence" value="ECO:0007669"/>
    <property type="project" value="UniProtKB-SubCell"/>
</dbReference>
<reference evidence="8 9" key="1">
    <citation type="journal article" date="2014" name="Genome Announc.">
        <title>Draft genome sequence of the pathogenic fungus Scedosporium apiospermum.</title>
        <authorList>
            <person name="Vandeputte P."/>
            <person name="Ghamrawi S."/>
            <person name="Rechenmann M."/>
            <person name="Iltis A."/>
            <person name="Giraud S."/>
            <person name="Fleury M."/>
            <person name="Thornton C."/>
            <person name="Delhaes L."/>
            <person name="Meyer W."/>
            <person name="Papon N."/>
            <person name="Bouchara J.P."/>
        </authorList>
    </citation>
    <scope>NUCLEOTIDE SEQUENCE [LARGE SCALE GENOMIC DNA]</scope>
    <source>
        <strain evidence="8 9">IHEM 14462</strain>
    </source>
</reference>
<evidence type="ECO:0000256" key="6">
    <source>
        <dbReference type="ARBA" id="ARBA00023136"/>
    </source>
</evidence>
<accession>A0A084GGV3</accession>
<dbReference type="GeneID" id="27718513"/>
<evidence type="ECO:0000256" key="2">
    <source>
        <dbReference type="ARBA" id="ARBA00022448"/>
    </source>
</evidence>
<dbReference type="Pfam" id="PF07690">
    <property type="entry name" value="MFS_1"/>
    <property type="match status" value="1"/>
</dbReference>
<dbReference type="Proteomes" id="UP000028545">
    <property type="component" value="Unassembled WGS sequence"/>
</dbReference>
<dbReference type="RefSeq" id="XP_016646364.1">
    <property type="nucleotide sequence ID" value="XM_016783164.1"/>
</dbReference>
<evidence type="ECO:0008006" key="10">
    <source>
        <dbReference type="Google" id="ProtNLM"/>
    </source>
</evidence>
<evidence type="ECO:0000256" key="5">
    <source>
        <dbReference type="ARBA" id="ARBA00022989"/>
    </source>
</evidence>
<feature type="transmembrane region" description="Helical" evidence="7">
    <location>
        <begin position="137"/>
        <end position="160"/>
    </location>
</feature>
<protein>
    <recommendedName>
        <fullName evidence="10">Major facilitator superfamily (MFS) profile domain-containing protein</fullName>
    </recommendedName>
</protein>
<dbReference type="SUPFAM" id="SSF103473">
    <property type="entry name" value="MFS general substrate transporter"/>
    <property type="match status" value="1"/>
</dbReference>
<keyword evidence="2" id="KW-0813">Transport</keyword>
<evidence type="ECO:0000256" key="3">
    <source>
        <dbReference type="ARBA" id="ARBA00022475"/>
    </source>
</evidence>
<dbReference type="OMA" id="FYERMAL"/>
<dbReference type="VEuPathDB" id="FungiDB:SAPIO_CDS0361"/>
<keyword evidence="5 7" id="KW-1133">Transmembrane helix</keyword>
<gene>
    <name evidence="8" type="ORF">SAPIO_CDS0361</name>
</gene>
<dbReference type="OrthoDB" id="6770063at2759"/>
<dbReference type="PANTHER" id="PTHR23502">
    <property type="entry name" value="MAJOR FACILITATOR SUPERFAMILY"/>
    <property type="match status" value="1"/>
</dbReference>
<dbReference type="InterPro" id="IPR036259">
    <property type="entry name" value="MFS_trans_sf"/>
</dbReference>
<organism evidence="8 9">
    <name type="scientific">Pseudallescheria apiosperma</name>
    <name type="common">Scedosporium apiospermum</name>
    <dbReference type="NCBI Taxonomy" id="563466"/>
    <lineage>
        <taxon>Eukaryota</taxon>
        <taxon>Fungi</taxon>
        <taxon>Dikarya</taxon>
        <taxon>Ascomycota</taxon>
        <taxon>Pezizomycotina</taxon>
        <taxon>Sordariomycetes</taxon>
        <taxon>Hypocreomycetidae</taxon>
        <taxon>Microascales</taxon>
        <taxon>Microascaceae</taxon>
        <taxon>Scedosporium</taxon>
    </lineage>
</organism>
<keyword evidence="6 7" id="KW-0472">Membrane</keyword>
<evidence type="ECO:0000313" key="9">
    <source>
        <dbReference type="Proteomes" id="UP000028545"/>
    </source>
</evidence>
<comment type="subcellular location">
    <subcellularLocation>
        <location evidence="1">Cell membrane</location>
        <topology evidence="1">Multi-pass membrane protein</topology>
    </subcellularLocation>
</comment>
<feature type="transmembrane region" description="Helical" evidence="7">
    <location>
        <begin position="19"/>
        <end position="41"/>
    </location>
</feature>
<dbReference type="KEGG" id="sapo:SAPIO_CDS0361"/>
<evidence type="ECO:0000313" key="8">
    <source>
        <dbReference type="EMBL" id="KEZ46565.1"/>
    </source>
</evidence>
<keyword evidence="9" id="KW-1185">Reference proteome</keyword>
<dbReference type="Gene3D" id="1.20.1250.20">
    <property type="entry name" value="MFS general substrate transporter like domains"/>
    <property type="match status" value="1"/>
</dbReference>
<feature type="transmembrane region" description="Helical" evidence="7">
    <location>
        <begin position="101"/>
        <end position="125"/>
    </location>
</feature>
<dbReference type="GO" id="GO:0022857">
    <property type="term" value="F:transmembrane transporter activity"/>
    <property type="evidence" value="ECO:0007669"/>
    <property type="project" value="InterPro"/>
</dbReference>
<evidence type="ECO:0000256" key="1">
    <source>
        <dbReference type="ARBA" id="ARBA00004651"/>
    </source>
</evidence>
<name>A0A084GGV3_PSEDA</name>
<evidence type="ECO:0000256" key="4">
    <source>
        <dbReference type="ARBA" id="ARBA00022692"/>
    </source>
</evidence>
<dbReference type="EMBL" id="JOWA01000022">
    <property type="protein sequence ID" value="KEZ46565.1"/>
    <property type="molecule type" value="Genomic_DNA"/>
</dbReference>
<dbReference type="AlphaFoldDB" id="A0A084GGV3"/>
<proteinExistence type="predicted"/>
<keyword evidence="4 7" id="KW-0812">Transmembrane</keyword>
<sequence length="217" mass="23723">MGPILGPACGGWMSERASWRWTCWVPAICAAVLEIVAFFFLRETYIPTLLKWKLTRLKRNDRNNKRYTVLDLAKTSPEGHILSDLASATARPVMYLALDPALLLLSVYFSCIFGVLYLVVVTFSFVFGKGYGHSAGIVGIDLLAEGVGAMIGMFATTKLLNAIYSRQMKKEGKPYKAESRLVAGFPGALLVAIGLFIYGFTALKTHFIVVGITSVAA</sequence>
<dbReference type="PANTHER" id="PTHR23502:SF186">
    <property type="entry name" value="MAJOR FACILITATOR SUPERFAMILY (MFS) PROFILE DOMAIN-CONTAINING PROTEIN"/>
    <property type="match status" value="1"/>
</dbReference>
<dbReference type="HOGENOM" id="CLU_1272900_0_0_1"/>
<keyword evidence="3" id="KW-1003">Cell membrane</keyword>
<dbReference type="InterPro" id="IPR011701">
    <property type="entry name" value="MFS"/>
</dbReference>
<evidence type="ECO:0000256" key="7">
    <source>
        <dbReference type="SAM" id="Phobius"/>
    </source>
</evidence>
<comment type="caution">
    <text evidence="8">The sequence shown here is derived from an EMBL/GenBank/DDBJ whole genome shotgun (WGS) entry which is preliminary data.</text>
</comment>